<dbReference type="RefSeq" id="WP_143168285.1">
    <property type="nucleotide sequence ID" value="NZ_FQVU01000007.1"/>
</dbReference>
<keyword evidence="3" id="KW-1185">Reference proteome</keyword>
<feature type="compositionally biased region" description="Basic and acidic residues" evidence="1">
    <location>
        <begin position="76"/>
        <end position="89"/>
    </location>
</feature>
<organism evidence="2 3">
    <name type="scientific">Jatrophihabitans endophyticus</name>
    <dbReference type="NCBI Taxonomy" id="1206085"/>
    <lineage>
        <taxon>Bacteria</taxon>
        <taxon>Bacillati</taxon>
        <taxon>Actinomycetota</taxon>
        <taxon>Actinomycetes</taxon>
        <taxon>Jatrophihabitantales</taxon>
        <taxon>Jatrophihabitantaceae</taxon>
        <taxon>Jatrophihabitans</taxon>
    </lineage>
</organism>
<reference evidence="2 3" key="1">
    <citation type="submission" date="2016-11" db="EMBL/GenBank/DDBJ databases">
        <authorList>
            <person name="Jaros S."/>
            <person name="Januszkiewicz K."/>
            <person name="Wedrychowicz H."/>
        </authorList>
    </citation>
    <scope>NUCLEOTIDE SEQUENCE [LARGE SCALE GENOMIC DNA]</scope>
    <source>
        <strain evidence="2 3">DSM 45627</strain>
    </source>
</reference>
<evidence type="ECO:0000313" key="3">
    <source>
        <dbReference type="Proteomes" id="UP000186132"/>
    </source>
</evidence>
<proteinExistence type="predicted"/>
<gene>
    <name evidence="2" type="ORF">SAMN05443575_4014</name>
</gene>
<accession>A0A1M5TRC7</accession>
<dbReference type="EMBL" id="FQVU01000007">
    <property type="protein sequence ID" value="SHH53241.1"/>
    <property type="molecule type" value="Genomic_DNA"/>
</dbReference>
<feature type="region of interest" description="Disordered" evidence="1">
    <location>
        <begin position="1"/>
        <end position="89"/>
    </location>
</feature>
<sequence length="89" mass="8956">MSEPTDQDIAAEPHEGLDSFANPDAKAAEDRIQPLSRASGEGPPPTDAPPADTAPTVEGTGAGDPLAGVRIDDEDAAHAVDPEDGSGRA</sequence>
<evidence type="ECO:0000256" key="1">
    <source>
        <dbReference type="SAM" id="MobiDB-lite"/>
    </source>
</evidence>
<protein>
    <submittedName>
        <fullName evidence="2">Uncharacterized protein</fullName>
    </submittedName>
</protein>
<evidence type="ECO:0000313" key="2">
    <source>
        <dbReference type="EMBL" id="SHH53241.1"/>
    </source>
</evidence>
<dbReference type="Proteomes" id="UP000186132">
    <property type="component" value="Unassembled WGS sequence"/>
</dbReference>
<dbReference type="AlphaFoldDB" id="A0A1M5TRC7"/>
<name>A0A1M5TRC7_9ACTN</name>
<dbReference type="STRING" id="1206085.SAMN05443575_4014"/>